<reference evidence="2" key="1">
    <citation type="journal article" date="2019" name="Int. J. Syst. Evol. Microbiol.">
        <title>The Global Catalogue of Microorganisms (GCM) 10K type strain sequencing project: providing services to taxonomists for standard genome sequencing and annotation.</title>
        <authorList>
            <consortium name="The Broad Institute Genomics Platform"/>
            <consortium name="The Broad Institute Genome Sequencing Center for Infectious Disease"/>
            <person name="Wu L."/>
            <person name="Ma J."/>
        </authorList>
    </citation>
    <scope>NUCLEOTIDE SEQUENCE [LARGE SCALE GENOMIC DNA]</scope>
    <source>
        <strain evidence="2">CCM 8950</strain>
    </source>
</reference>
<dbReference type="Proteomes" id="UP001596190">
    <property type="component" value="Unassembled WGS sequence"/>
</dbReference>
<dbReference type="RefSeq" id="WP_171001288.1">
    <property type="nucleotide sequence ID" value="NZ_BJDO01000060.1"/>
</dbReference>
<dbReference type="InterPro" id="IPR011664">
    <property type="entry name" value="Abi_system_AbiD/AbiF-like"/>
</dbReference>
<protein>
    <submittedName>
        <fullName evidence="1">Abi family protein</fullName>
    </submittedName>
</protein>
<gene>
    <name evidence="1" type="ORF">ACFP1H_00045</name>
</gene>
<sequence>MNREPFSPDKPFRTYDEQIDLLIARGLIIQDRGFAKHSLQTYSYYDLVNGNVEPLLISEHPDHFKDGITFEILIQIRIIEDFLKPVFLSQILKIEKTFKTTIAYYVSENFGVNSNIGGYLDSSHYSQASSRKKRVKRTLKEIRDINDGNVRGIQGSPIIYYRTNHNHIPPWISVMEFTLGQTINWYKILPLEGRISVARQLLPSNITLSDQKCVEYFTAIISLIRQFRNHFAHNDVLSQMQSREKVNMKIINEILKIPIVKSSEILNKNMNNLFACVFCILVLSNDTNQLKIFTSSINGAMEIVENSANTFNFKEIFGLPTDLISRIQRLIDIRSN</sequence>
<evidence type="ECO:0000313" key="2">
    <source>
        <dbReference type="Proteomes" id="UP001596190"/>
    </source>
</evidence>
<keyword evidence="2" id="KW-1185">Reference proteome</keyword>
<accession>A0ABW1T5J1</accession>
<evidence type="ECO:0000313" key="1">
    <source>
        <dbReference type="EMBL" id="MFC6253029.1"/>
    </source>
</evidence>
<organism evidence="1 2">
    <name type="scientific">Secundilactobacillus hailunensis</name>
    <dbReference type="NCBI Taxonomy" id="2559923"/>
    <lineage>
        <taxon>Bacteria</taxon>
        <taxon>Bacillati</taxon>
        <taxon>Bacillota</taxon>
        <taxon>Bacilli</taxon>
        <taxon>Lactobacillales</taxon>
        <taxon>Lactobacillaceae</taxon>
        <taxon>Secundilactobacillus</taxon>
    </lineage>
</organism>
<dbReference type="EMBL" id="JBHSSA010000001">
    <property type="protein sequence ID" value="MFC6253029.1"/>
    <property type="molecule type" value="Genomic_DNA"/>
</dbReference>
<dbReference type="Pfam" id="PF07751">
    <property type="entry name" value="Abi_2"/>
    <property type="match status" value="1"/>
</dbReference>
<proteinExistence type="predicted"/>
<comment type="caution">
    <text evidence="1">The sequence shown here is derived from an EMBL/GenBank/DDBJ whole genome shotgun (WGS) entry which is preliminary data.</text>
</comment>
<name>A0ABW1T5J1_9LACO</name>